<reference evidence="2 3" key="1">
    <citation type="journal article" date="2012" name="PLoS Pathog.">
        <title>Diverse lifestyles and strategies of plant pathogenesis encoded in the genomes of eighteen Dothideomycetes fungi.</title>
        <authorList>
            <person name="Ohm R.A."/>
            <person name="Feau N."/>
            <person name="Henrissat B."/>
            <person name="Schoch C.L."/>
            <person name="Horwitz B.A."/>
            <person name="Barry K.W."/>
            <person name="Condon B.J."/>
            <person name="Copeland A.C."/>
            <person name="Dhillon B."/>
            <person name="Glaser F."/>
            <person name="Hesse C.N."/>
            <person name="Kosti I."/>
            <person name="LaButti K."/>
            <person name="Lindquist E.A."/>
            <person name="Lucas S."/>
            <person name="Salamov A.A."/>
            <person name="Bradshaw R.E."/>
            <person name="Ciuffetti L."/>
            <person name="Hamelin R.C."/>
            <person name="Kema G.H.J."/>
            <person name="Lawrence C."/>
            <person name="Scott J.A."/>
            <person name="Spatafora J.W."/>
            <person name="Turgeon B.G."/>
            <person name="de Wit P.J.G.M."/>
            <person name="Zhong S."/>
            <person name="Goodwin S.B."/>
            <person name="Grigoriev I.V."/>
        </authorList>
    </citation>
    <scope>NUCLEOTIDE SEQUENCE [LARGE SCALE GENOMIC DNA]</scope>
    <source>
        <strain evidence="2 3">CIRAD86</strain>
    </source>
</reference>
<dbReference type="OrthoDB" id="3496665at2759"/>
<feature type="compositionally biased region" description="Polar residues" evidence="1">
    <location>
        <begin position="1"/>
        <end position="10"/>
    </location>
</feature>
<evidence type="ECO:0000313" key="3">
    <source>
        <dbReference type="Proteomes" id="UP000016932"/>
    </source>
</evidence>
<feature type="compositionally biased region" description="Basic and acidic residues" evidence="1">
    <location>
        <begin position="45"/>
        <end position="56"/>
    </location>
</feature>
<evidence type="ECO:0000256" key="1">
    <source>
        <dbReference type="SAM" id="MobiDB-lite"/>
    </source>
</evidence>
<keyword evidence="3" id="KW-1185">Reference proteome</keyword>
<dbReference type="RefSeq" id="XP_007923348.1">
    <property type="nucleotide sequence ID" value="XM_007925157.1"/>
</dbReference>
<feature type="compositionally biased region" description="Polar residues" evidence="1">
    <location>
        <begin position="92"/>
        <end position="102"/>
    </location>
</feature>
<gene>
    <name evidence="2" type="ORF">MYCFIDRAFT_194082</name>
</gene>
<proteinExistence type="predicted"/>
<organism evidence="2 3">
    <name type="scientific">Pseudocercospora fijiensis (strain CIRAD86)</name>
    <name type="common">Black leaf streak disease fungus</name>
    <name type="synonym">Mycosphaerella fijiensis</name>
    <dbReference type="NCBI Taxonomy" id="383855"/>
    <lineage>
        <taxon>Eukaryota</taxon>
        <taxon>Fungi</taxon>
        <taxon>Dikarya</taxon>
        <taxon>Ascomycota</taxon>
        <taxon>Pezizomycotina</taxon>
        <taxon>Dothideomycetes</taxon>
        <taxon>Dothideomycetidae</taxon>
        <taxon>Mycosphaerellales</taxon>
        <taxon>Mycosphaerellaceae</taxon>
        <taxon>Pseudocercospora</taxon>
    </lineage>
</organism>
<evidence type="ECO:0000313" key="2">
    <source>
        <dbReference type="EMBL" id="EME85876.1"/>
    </source>
</evidence>
<dbReference type="eggNOG" id="ENOG502R28X">
    <property type="taxonomic scope" value="Eukaryota"/>
</dbReference>
<feature type="region of interest" description="Disordered" evidence="1">
    <location>
        <begin position="1"/>
        <end position="119"/>
    </location>
</feature>
<dbReference type="Proteomes" id="UP000016932">
    <property type="component" value="Unassembled WGS sequence"/>
</dbReference>
<feature type="compositionally biased region" description="Acidic residues" evidence="1">
    <location>
        <begin position="110"/>
        <end position="119"/>
    </location>
</feature>
<sequence length="119" mass="12289">MSTENPNYNVGGTAKDGGLSTADTVADGDIDGGNRPSDGAYQPDVEDRAAPKETRSKTAQNVADDSKQEKTGGEAHVGNENYGVGGVRMEGSLTSRLISSDTVADGGPDAPEEDEDFKP</sequence>
<accession>M3AMR6</accession>
<dbReference type="AlphaFoldDB" id="M3AMR6"/>
<feature type="compositionally biased region" description="Basic and acidic residues" evidence="1">
    <location>
        <begin position="64"/>
        <end position="73"/>
    </location>
</feature>
<dbReference type="GeneID" id="19335368"/>
<name>M3AMR6_PSEFD</name>
<dbReference type="EMBL" id="KB446556">
    <property type="protein sequence ID" value="EME85876.1"/>
    <property type="molecule type" value="Genomic_DNA"/>
</dbReference>
<protein>
    <submittedName>
        <fullName evidence="2">Uncharacterized protein</fullName>
    </submittedName>
</protein>
<dbReference type="KEGG" id="pfj:MYCFIDRAFT_194082"/>
<dbReference type="HOGENOM" id="CLU_2209539_0_0_1"/>
<dbReference type="VEuPathDB" id="FungiDB:MYCFIDRAFT_194082"/>